<evidence type="ECO:0000256" key="6">
    <source>
        <dbReference type="ARBA" id="ARBA00049244"/>
    </source>
</evidence>
<reference evidence="8" key="1">
    <citation type="submission" date="2020-04" db="EMBL/GenBank/DDBJ databases">
        <title>Deep metagenomics examines the oral microbiome during advanced dental caries in children, revealing novel taxa and co-occurrences with host molecules.</title>
        <authorList>
            <person name="Baker J.L."/>
            <person name="Morton J.T."/>
            <person name="Dinis M."/>
            <person name="Alvarez R."/>
            <person name="Tran N.C."/>
            <person name="Knight R."/>
            <person name="Edlund A."/>
        </authorList>
    </citation>
    <scope>NUCLEOTIDE SEQUENCE</scope>
    <source>
        <strain evidence="8">JCVI_23_bin.16</strain>
    </source>
</reference>
<dbReference type="EC" id="2.7.7.7" evidence="1"/>
<dbReference type="PANTHER" id="PTHR32294">
    <property type="entry name" value="DNA POLYMERASE III SUBUNIT ALPHA"/>
    <property type="match status" value="1"/>
</dbReference>
<comment type="catalytic activity">
    <reaction evidence="6">
        <text>DNA(n) + a 2'-deoxyribonucleoside 5'-triphosphate = DNA(n+1) + diphosphate</text>
        <dbReference type="Rhea" id="RHEA:22508"/>
        <dbReference type="Rhea" id="RHEA-COMP:17339"/>
        <dbReference type="Rhea" id="RHEA-COMP:17340"/>
        <dbReference type="ChEBI" id="CHEBI:33019"/>
        <dbReference type="ChEBI" id="CHEBI:61560"/>
        <dbReference type="ChEBI" id="CHEBI:173112"/>
        <dbReference type="EC" id="2.7.7.7"/>
    </reaction>
</comment>
<evidence type="ECO:0000256" key="4">
    <source>
        <dbReference type="ARBA" id="ARBA00022705"/>
    </source>
</evidence>
<dbReference type="EMBL" id="JABZFV010000001">
    <property type="protein sequence ID" value="MBF0934076.1"/>
    <property type="molecule type" value="Genomic_DNA"/>
</dbReference>
<keyword evidence="5" id="KW-0239">DNA-directed DNA polymerase</keyword>
<proteinExistence type="predicted"/>
<evidence type="ECO:0000313" key="9">
    <source>
        <dbReference type="Proteomes" id="UP000757900"/>
    </source>
</evidence>
<dbReference type="GO" id="GO:0006260">
    <property type="term" value="P:DNA replication"/>
    <property type="evidence" value="ECO:0007669"/>
    <property type="project" value="UniProtKB-KW"/>
</dbReference>
<evidence type="ECO:0000256" key="2">
    <source>
        <dbReference type="ARBA" id="ARBA00022679"/>
    </source>
</evidence>
<dbReference type="InterPro" id="IPR016195">
    <property type="entry name" value="Pol/histidinol_Pase-like"/>
</dbReference>
<protein>
    <recommendedName>
        <fullName evidence="1">DNA-directed DNA polymerase</fullName>
        <ecNumber evidence="1">2.7.7.7</ecNumber>
    </recommendedName>
</protein>
<comment type="caution">
    <text evidence="8">The sequence shown here is derived from an EMBL/GenBank/DDBJ whole genome shotgun (WGS) entry which is preliminary data.</text>
</comment>
<dbReference type="Proteomes" id="UP000757900">
    <property type="component" value="Unassembled WGS sequence"/>
</dbReference>
<dbReference type="Pfam" id="PF17657">
    <property type="entry name" value="DNA_pol3_finger"/>
    <property type="match status" value="1"/>
</dbReference>
<dbReference type="InterPro" id="IPR040982">
    <property type="entry name" value="DNA_pol3_finger"/>
</dbReference>
<dbReference type="InterPro" id="IPR003141">
    <property type="entry name" value="Pol/His_phosphatase_N"/>
</dbReference>
<organism evidence="8 9">
    <name type="scientific">Abiotrophia defectiva</name>
    <name type="common">Streptococcus defectivus</name>
    <dbReference type="NCBI Taxonomy" id="46125"/>
    <lineage>
        <taxon>Bacteria</taxon>
        <taxon>Bacillati</taxon>
        <taxon>Bacillota</taxon>
        <taxon>Bacilli</taxon>
        <taxon>Lactobacillales</taxon>
        <taxon>Aerococcaceae</taxon>
        <taxon>Abiotrophia</taxon>
    </lineage>
</organism>
<dbReference type="SUPFAM" id="SSF89550">
    <property type="entry name" value="PHP domain-like"/>
    <property type="match status" value="1"/>
</dbReference>
<evidence type="ECO:0000259" key="7">
    <source>
        <dbReference type="SMART" id="SM00481"/>
    </source>
</evidence>
<dbReference type="Pfam" id="PF07733">
    <property type="entry name" value="DNA_pol3_alpha"/>
    <property type="match status" value="1"/>
</dbReference>
<dbReference type="InterPro" id="IPR029460">
    <property type="entry name" value="DNAPol_HHH"/>
</dbReference>
<evidence type="ECO:0000256" key="1">
    <source>
        <dbReference type="ARBA" id="ARBA00012417"/>
    </source>
</evidence>
<dbReference type="Gene3D" id="3.20.20.140">
    <property type="entry name" value="Metal-dependent hydrolases"/>
    <property type="match status" value="1"/>
</dbReference>
<gene>
    <name evidence="8" type="ORF">HXK00_00350</name>
</gene>
<feature type="domain" description="Polymerase/histidinol phosphatase N-terminal" evidence="7">
    <location>
        <begin position="5"/>
        <end position="72"/>
    </location>
</feature>
<dbReference type="GO" id="GO:0008408">
    <property type="term" value="F:3'-5' exonuclease activity"/>
    <property type="evidence" value="ECO:0007669"/>
    <property type="project" value="InterPro"/>
</dbReference>
<accession>A0A929MME1</accession>
<dbReference type="GO" id="GO:0003887">
    <property type="term" value="F:DNA-directed DNA polymerase activity"/>
    <property type="evidence" value="ECO:0007669"/>
    <property type="project" value="UniProtKB-KW"/>
</dbReference>
<dbReference type="Pfam" id="PF02811">
    <property type="entry name" value="PHP"/>
    <property type="match status" value="1"/>
</dbReference>
<evidence type="ECO:0000313" key="8">
    <source>
        <dbReference type="EMBL" id="MBF0934076.1"/>
    </source>
</evidence>
<dbReference type="InterPro" id="IPR004013">
    <property type="entry name" value="PHP_dom"/>
</dbReference>
<evidence type="ECO:0000256" key="5">
    <source>
        <dbReference type="ARBA" id="ARBA00022932"/>
    </source>
</evidence>
<keyword evidence="3" id="KW-0548">Nucleotidyltransferase</keyword>
<name>A0A929MME1_ABIDE</name>
<dbReference type="InterPro" id="IPR004805">
    <property type="entry name" value="DnaE2/DnaE/PolC"/>
</dbReference>
<dbReference type="AlphaFoldDB" id="A0A929MME1"/>
<dbReference type="SMART" id="SM00481">
    <property type="entry name" value="POLIIIAc"/>
    <property type="match status" value="1"/>
</dbReference>
<sequence>MSDFVGLHVHSQNSFLDGYSSIESIASRAKKLNQKAVALTDHQEVGGHFRLQKECRKNDIKPIFGCEGYLVDSVSRVREERDRNNSHITLLAKNKKGLSNLWAWTTEAYNDNFYYRALQDWDGARKYADGLFASDGCLLSYMADSIIKDDEGRQHELMAQYLDVFGENFYMELHTFQFIEPQTARDVELNQQMTKVNQAKVELAKQYGVPLVVVNDSHYTQREDWVEHALLWKFNTKNNQDALEGSQTATWMMDDSDIIYFMSKHGISEDITREAIKNTSWIAEQCNVEIESGLHMPSLSDSERDEMKTFLDTVSEGFERKIVQRGLDAELYFERLESEIKTITDKKFHSYFNVVADYSRWCKHDSDILMGPSRGSAGGSLVAYVMDITEVDPIKYDLIFSRFISEDRQGFPDIDLDFPKSRRGEVVEYLGNKYGHDHICGIGSLGTGKPKGLLKDLSRAYGIPLEEANQMSKILGKVKDIDTARVDVSWEEVLDQAGDDLKPFIRRYPELFEKMNKMAGVIRQPGTHAAGVVVSNKPLLGILPTRKGNSGISSAFTKDEVEELGFVKLDVLGLRHLDTLQVAHDLILDRQGVDLDYLSFDDKYFDDPDIWKCFETGDVNGIFQAETTSMTKVGRRIKPKNVEELAILFSVNRPGVVRAGLLDVFLDRWEGIEPVHSDHPMMDEVVGDTMGIVVYQEQVMKAVQVISGFSPTEADKVRKIISKQKMEEMKKLKIEFIERACSNPKFVELSETGNPQLDAENIWRGIETTAIYAFNKSHAVGYAILAAWELWVKKYYLIEFLTALATTDKDKYNNYVSEARRKGIKIAPPDVNASQAGFSIDGNTIHYGFLSLKGVGGKATDAIVKNQPYSSLDDFLDKTKKQGVNKTVVATLIRVGAFDSLHPDRSSLLRTYYDMKKVKDADVPDFTDEEVVYQTELELTGNFITRDPLAKFEPMIRESCITTMDEFEEVEPGNNVIIGGKTSLVKKHIDRNGNEMAFIDITFDDEVFSMLCFAKDWARISALVEESKPMIVLATKLDGGSACIKRVERLDYKNEQF</sequence>
<dbReference type="Pfam" id="PF14579">
    <property type="entry name" value="HHH_6"/>
    <property type="match status" value="1"/>
</dbReference>
<keyword evidence="2" id="KW-0808">Transferase</keyword>
<dbReference type="NCBIfam" id="TIGR00594">
    <property type="entry name" value="polc"/>
    <property type="match status" value="1"/>
</dbReference>
<dbReference type="Gene3D" id="1.10.150.870">
    <property type="match status" value="1"/>
</dbReference>
<dbReference type="InterPro" id="IPR011708">
    <property type="entry name" value="DNA_pol3_alpha_NTPase_dom"/>
</dbReference>
<keyword evidence="4" id="KW-0235">DNA replication</keyword>
<evidence type="ECO:0000256" key="3">
    <source>
        <dbReference type="ARBA" id="ARBA00022695"/>
    </source>
</evidence>